<evidence type="ECO:0000313" key="11">
    <source>
        <dbReference type="Proteomes" id="UP000027980"/>
    </source>
</evidence>
<dbReference type="SUPFAM" id="SSF88659">
    <property type="entry name" value="Sigma3 and sigma4 domains of RNA polymerase sigma factors"/>
    <property type="match status" value="1"/>
</dbReference>
<evidence type="ECO:0000313" key="10">
    <source>
        <dbReference type="EMBL" id="SEO19948.1"/>
    </source>
</evidence>
<evidence type="ECO:0000259" key="8">
    <source>
        <dbReference type="Pfam" id="PF04545"/>
    </source>
</evidence>
<name>A0A075LLH5_9BACI</name>
<keyword evidence="5 6" id="KW-0804">Transcription</keyword>
<keyword evidence="4 6" id="KW-0238">DNA-binding</keyword>
<evidence type="ECO:0000256" key="2">
    <source>
        <dbReference type="ARBA" id="ARBA00023015"/>
    </source>
</evidence>
<reference evidence="9 11" key="1">
    <citation type="submission" date="2014-07" db="EMBL/GenBank/DDBJ databases">
        <title>Complete genome sequence of a moderately halophilic bacterium Terribacillus aidingensis MP602, isolated from Cryptomeria fortunei in Tianmu mountain in China.</title>
        <authorList>
            <person name="Wang Y."/>
            <person name="Lu P."/>
            <person name="Zhang L."/>
        </authorList>
    </citation>
    <scope>NUCLEOTIDE SEQUENCE [LARGE SCALE GENOMIC DNA]</scope>
    <source>
        <strain evidence="9 11">MP602</strain>
    </source>
</reference>
<evidence type="ECO:0000256" key="4">
    <source>
        <dbReference type="ARBA" id="ARBA00023125"/>
    </source>
</evidence>
<organism evidence="9 11">
    <name type="scientific">Terribacillus saccharophilus</name>
    <dbReference type="NCBI Taxonomy" id="361277"/>
    <lineage>
        <taxon>Bacteria</taxon>
        <taxon>Bacillati</taxon>
        <taxon>Bacillota</taxon>
        <taxon>Bacilli</taxon>
        <taxon>Bacillales</taxon>
        <taxon>Bacillaceae</taxon>
        <taxon>Terribacillus</taxon>
    </lineage>
</organism>
<dbReference type="InterPro" id="IPR007627">
    <property type="entry name" value="RNA_pol_sigma70_r2"/>
</dbReference>
<dbReference type="PANTHER" id="PTHR43133">
    <property type="entry name" value="RNA POLYMERASE ECF-TYPE SIGMA FACTO"/>
    <property type="match status" value="1"/>
</dbReference>
<dbReference type="CDD" id="cd06171">
    <property type="entry name" value="Sigma70_r4"/>
    <property type="match status" value="1"/>
</dbReference>
<dbReference type="InterPro" id="IPR007630">
    <property type="entry name" value="RNA_pol_sigma70_r4"/>
</dbReference>
<proteinExistence type="inferred from homology"/>
<dbReference type="InterPro" id="IPR014284">
    <property type="entry name" value="RNA_pol_sigma-70_dom"/>
</dbReference>
<feature type="domain" description="RNA polymerase sigma-70 region 4" evidence="8">
    <location>
        <begin position="124"/>
        <end position="172"/>
    </location>
</feature>
<gene>
    <name evidence="9" type="ORF">GZ22_11365</name>
    <name evidence="10" type="ORF">SAMN04489762_3694</name>
</gene>
<dbReference type="Gene3D" id="1.10.10.10">
    <property type="entry name" value="Winged helix-like DNA-binding domain superfamily/Winged helix DNA-binding domain"/>
    <property type="match status" value="1"/>
</dbReference>
<dbReference type="RefSeq" id="WP_038562442.1">
    <property type="nucleotide sequence ID" value="NZ_CP008876.1"/>
</dbReference>
<dbReference type="NCBIfam" id="TIGR02937">
    <property type="entry name" value="sigma70-ECF"/>
    <property type="match status" value="1"/>
</dbReference>
<keyword evidence="2 6" id="KW-0805">Transcription regulation</keyword>
<reference evidence="10 12" key="2">
    <citation type="submission" date="2016-10" db="EMBL/GenBank/DDBJ databases">
        <authorList>
            <person name="Varghese N."/>
            <person name="Submissions S."/>
        </authorList>
    </citation>
    <scope>NUCLEOTIDE SEQUENCE [LARGE SCALE GENOMIC DNA]</scope>
    <source>
        <strain evidence="10 12">DSM 21619</strain>
    </source>
</reference>
<dbReference type="NCBIfam" id="NF007216">
    <property type="entry name" value="PRK09638.1"/>
    <property type="match status" value="1"/>
</dbReference>
<dbReference type="Gene3D" id="1.10.1740.10">
    <property type="match status" value="1"/>
</dbReference>
<dbReference type="PANTHER" id="PTHR43133:SF60">
    <property type="entry name" value="RNA POLYMERASE SIGMA FACTOR SIGV"/>
    <property type="match status" value="1"/>
</dbReference>
<dbReference type="InterPro" id="IPR039425">
    <property type="entry name" value="RNA_pol_sigma-70-like"/>
</dbReference>
<evidence type="ECO:0000313" key="9">
    <source>
        <dbReference type="EMBL" id="AIF67184.1"/>
    </source>
</evidence>
<dbReference type="Proteomes" id="UP000199735">
    <property type="component" value="Unassembled WGS sequence"/>
</dbReference>
<dbReference type="GO" id="GO:0006352">
    <property type="term" value="P:DNA-templated transcription initiation"/>
    <property type="evidence" value="ECO:0007669"/>
    <property type="project" value="InterPro"/>
</dbReference>
<dbReference type="InterPro" id="IPR036388">
    <property type="entry name" value="WH-like_DNA-bd_sf"/>
</dbReference>
<dbReference type="OrthoDB" id="3472490at2"/>
<dbReference type="InterPro" id="IPR013324">
    <property type="entry name" value="RNA_pol_sigma_r3/r4-like"/>
</dbReference>
<dbReference type="EMBL" id="FOCD01000009">
    <property type="protein sequence ID" value="SEO19948.1"/>
    <property type="molecule type" value="Genomic_DNA"/>
</dbReference>
<dbReference type="Pfam" id="PF04542">
    <property type="entry name" value="Sigma70_r2"/>
    <property type="match status" value="1"/>
</dbReference>
<dbReference type="HOGENOM" id="CLU_047691_3_4_9"/>
<keyword evidence="3 6" id="KW-0731">Sigma factor</keyword>
<dbReference type="InterPro" id="IPR000838">
    <property type="entry name" value="RNA_pol_sigma70_ECF_CS"/>
</dbReference>
<dbReference type="EMBL" id="CP008876">
    <property type="protein sequence ID" value="AIF67184.1"/>
    <property type="molecule type" value="Genomic_DNA"/>
</dbReference>
<protein>
    <recommendedName>
        <fullName evidence="6">RNA polymerase sigma factor</fullName>
    </recommendedName>
</protein>
<accession>A0A075LLH5</accession>
<dbReference type="PROSITE" id="PS01063">
    <property type="entry name" value="SIGMA70_ECF"/>
    <property type="match status" value="1"/>
</dbReference>
<evidence type="ECO:0000256" key="1">
    <source>
        <dbReference type="ARBA" id="ARBA00010641"/>
    </source>
</evidence>
<accession>A0AAX2EKH1</accession>
<dbReference type="SUPFAM" id="SSF88946">
    <property type="entry name" value="Sigma2 domain of RNA polymerase sigma factors"/>
    <property type="match status" value="1"/>
</dbReference>
<evidence type="ECO:0000259" key="7">
    <source>
        <dbReference type="Pfam" id="PF04542"/>
    </source>
</evidence>
<dbReference type="GO" id="GO:0016987">
    <property type="term" value="F:sigma factor activity"/>
    <property type="evidence" value="ECO:0007669"/>
    <property type="project" value="UniProtKB-KW"/>
</dbReference>
<evidence type="ECO:0000256" key="6">
    <source>
        <dbReference type="RuleBase" id="RU000716"/>
    </source>
</evidence>
<dbReference type="Proteomes" id="UP000027980">
    <property type="component" value="Chromosome"/>
</dbReference>
<dbReference type="GO" id="GO:0003677">
    <property type="term" value="F:DNA binding"/>
    <property type="evidence" value="ECO:0007669"/>
    <property type="project" value="UniProtKB-KW"/>
</dbReference>
<dbReference type="KEGG" id="tap:GZ22_11365"/>
<evidence type="ECO:0000313" key="12">
    <source>
        <dbReference type="Proteomes" id="UP000199735"/>
    </source>
</evidence>
<feature type="domain" description="RNA polymerase sigma-70 region 2" evidence="7">
    <location>
        <begin position="23"/>
        <end position="90"/>
    </location>
</feature>
<comment type="similarity">
    <text evidence="1 6">Belongs to the sigma-70 factor family. ECF subfamily.</text>
</comment>
<dbReference type="GeneID" id="34220207"/>
<dbReference type="Pfam" id="PF04545">
    <property type="entry name" value="Sigma70_r4"/>
    <property type="match status" value="1"/>
</dbReference>
<evidence type="ECO:0000256" key="5">
    <source>
        <dbReference type="ARBA" id="ARBA00023163"/>
    </source>
</evidence>
<sequence length="179" mass="21856">MEESAESISIENAKHDKSAFSQLFQQYYTFLYRYLFKLTMNKEMTEDLLQETMIRAYINLPKYRYQSKFSTWLISIATRLYLDEQRKKTRDRKRQQQLTENEKRKIKWELEQGNLDWSLHLDLFASLSIETRTLILLRHYYGYSLEEISAMTKLRKGTVKSRIHYALKKLREEWSDEKR</sequence>
<evidence type="ECO:0000256" key="3">
    <source>
        <dbReference type="ARBA" id="ARBA00023082"/>
    </source>
</evidence>
<dbReference type="InterPro" id="IPR013325">
    <property type="entry name" value="RNA_pol_sigma_r2"/>
</dbReference>
<dbReference type="AlphaFoldDB" id="A0A075LLH5"/>